<protein>
    <submittedName>
        <fullName evidence="3">Pilus assembly protein CpaF</fullName>
    </submittedName>
</protein>
<dbReference type="Proteomes" id="UP000186465">
    <property type="component" value="Unassembled WGS sequence"/>
</dbReference>
<keyword evidence="4" id="KW-1185">Reference proteome</keyword>
<dbReference type="RefSeq" id="WP_075361865.1">
    <property type="nucleotide sequence ID" value="NZ_MPDM01000006.1"/>
</dbReference>
<evidence type="ECO:0000256" key="1">
    <source>
        <dbReference type="ARBA" id="ARBA00006611"/>
    </source>
</evidence>
<dbReference type="PANTHER" id="PTHR30486">
    <property type="entry name" value="TWITCHING MOTILITY PROTEIN PILT"/>
    <property type="match status" value="1"/>
</dbReference>
<dbReference type="Gene3D" id="3.30.450.380">
    <property type="match status" value="1"/>
</dbReference>
<dbReference type="InterPro" id="IPR027417">
    <property type="entry name" value="P-loop_NTPase"/>
</dbReference>
<reference evidence="4" key="1">
    <citation type="submission" date="2016-11" db="EMBL/GenBank/DDBJ databases">
        <title>Actinomyces gypaetusis sp. nov. isolated from Gypaetus barbatus in Qinghai Tibet Plateau China.</title>
        <authorList>
            <person name="Meng X."/>
        </authorList>
    </citation>
    <scope>NUCLEOTIDE SEQUENCE [LARGE SCALE GENOMIC DNA]</scope>
    <source>
        <strain evidence="4">DSM 15383</strain>
    </source>
</reference>
<dbReference type="Pfam" id="PF00437">
    <property type="entry name" value="T2SSE"/>
    <property type="match status" value="1"/>
</dbReference>
<comment type="caution">
    <text evidence="3">The sequence shown here is derived from an EMBL/GenBank/DDBJ whole genome shotgun (WGS) entry which is preliminary data.</text>
</comment>
<dbReference type="SUPFAM" id="SSF52540">
    <property type="entry name" value="P-loop containing nucleoside triphosphate hydrolases"/>
    <property type="match status" value="1"/>
</dbReference>
<dbReference type="STRING" id="156892.BM477_06455"/>
<accession>A0A1Q5PM28</accession>
<dbReference type="GO" id="GO:0016887">
    <property type="term" value="F:ATP hydrolysis activity"/>
    <property type="evidence" value="ECO:0007669"/>
    <property type="project" value="InterPro"/>
</dbReference>
<feature type="domain" description="Bacterial type II secretion system protein E" evidence="2">
    <location>
        <begin position="68"/>
        <end position="319"/>
    </location>
</feature>
<dbReference type="Gene3D" id="3.40.50.300">
    <property type="entry name" value="P-loop containing nucleotide triphosphate hydrolases"/>
    <property type="match status" value="1"/>
</dbReference>
<gene>
    <name evidence="3" type="ORF">BM477_06455</name>
</gene>
<dbReference type="InterPro" id="IPR050921">
    <property type="entry name" value="T4SS_GSP_E_ATPase"/>
</dbReference>
<dbReference type="EMBL" id="MPDM01000006">
    <property type="protein sequence ID" value="OKL48096.1"/>
    <property type="molecule type" value="Genomic_DNA"/>
</dbReference>
<dbReference type="PANTHER" id="PTHR30486:SF6">
    <property type="entry name" value="TYPE IV PILUS RETRACTATION ATPASE PILT"/>
    <property type="match status" value="1"/>
</dbReference>
<comment type="similarity">
    <text evidence="1">Belongs to the GSP E family.</text>
</comment>
<dbReference type="AlphaFoldDB" id="A0A1Q5PM28"/>
<name>A0A1Q5PM28_9ACTO</name>
<evidence type="ECO:0000313" key="4">
    <source>
        <dbReference type="Proteomes" id="UP000186465"/>
    </source>
</evidence>
<evidence type="ECO:0000259" key="2">
    <source>
        <dbReference type="Pfam" id="PF00437"/>
    </source>
</evidence>
<sequence length="407" mass="44569">MELNTIEGVVRQRVRELRIDPRAQASELRNLVDEIVSQYEQEIFLSTGVPLADKRKLCAEITANIGGLGPLQQFLDDPEIEEIWANTPQKIFVSRCGVTELTSLILDDEGVRDLVERMLLTSGRRIDLSTPFVDAMLAGGERLHVVIPPITQKHWSFNIRKHVVQGRRLTDLAELGTLTQGLVRFLSAAVDSGLSVLVSGATQAGKTTFLRALAGAIPASQRVITCEEVFELGLRNRDVVALQTRSRTLEGGGEVELRDLVKETLRMRPERLIIGEVRGSESLDMIIALNSGVPGMCTIHANSAREALSKLCVLPLLAGENVTDQFVIPTVATTIDLVVHVNRDRKGRRYVQEVLYLPGRVDNGTIEGSVLYRNDGDGPVNTAGTVAPERFIAAGYDAHQLLQGVAS</sequence>
<dbReference type="InterPro" id="IPR001482">
    <property type="entry name" value="T2SS/T4SS_dom"/>
</dbReference>
<proteinExistence type="inferred from homology"/>
<dbReference type="OrthoDB" id="9810761at2"/>
<organism evidence="3 4">
    <name type="scientific">Boudabousia marimammalium</name>
    <dbReference type="NCBI Taxonomy" id="156892"/>
    <lineage>
        <taxon>Bacteria</taxon>
        <taxon>Bacillati</taxon>
        <taxon>Actinomycetota</taxon>
        <taxon>Actinomycetes</taxon>
        <taxon>Actinomycetales</taxon>
        <taxon>Actinomycetaceae</taxon>
        <taxon>Boudabousia</taxon>
    </lineage>
</organism>
<evidence type="ECO:0000313" key="3">
    <source>
        <dbReference type="EMBL" id="OKL48096.1"/>
    </source>
</evidence>
<dbReference type="CDD" id="cd01130">
    <property type="entry name" value="VirB11-like_ATPase"/>
    <property type="match status" value="1"/>
</dbReference>